<proteinExistence type="predicted"/>
<dbReference type="EMBL" id="CP010537">
    <property type="protein sequence ID" value="AJG22056.1"/>
    <property type="molecule type" value="Genomic_DNA"/>
</dbReference>
<dbReference type="STRING" id="68895.RR42_s0463"/>
<name>A0A0C4YNC7_9BURK</name>
<gene>
    <name evidence="1" type="ORF">RR42_s0463</name>
</gene>
<protein>
    <submittedName>
        <fullName evidence="1">Death on curing protein, Doc toxin</fullName>
    </submittedName>
</protein>
<dbReference type="KEGG" id="cbw:RR42_s0463"/>
<dbReference type="Proteomes" id="UP000031843">
    <property type="component" value="Chromosome secondary"/>
</dbReference>
<dbReference type="AlphaFoldDB" id="A0A0C4YNC7"/>
<reference evidence="1 2" key="1">
    <citation type="journal article" date="2015" name="Genome Announc.">
        <title>Complete Genome Sequence of Cupriavidus basilensis 4G11, Isolated from the Oak Ridge Field Research Center Site.</title>
        <authorList>
            <person name="Ray J."/>
            <person name="Waters R.J."/>
            <person name="Skerker J.M."/>
            <person name="Kuehl J.V."/>
            <person name="Price M.N."/>
            <person name="Huang J."/>
            <person name="Chakraborty R."/>
            <person name="Arkin A.P."/>
            <person name="Deutschbauer A."/>
        </authorList>
    </citation>
    <scope>NUCLEOTIDE SEQUENCE [LARGE SCALE GENOMIC DNA]</scope>
    <source>
        <strain evidence="1">4G11</strain>
    </source>
</reference>
<evidence type="ECO:0000313" key="1">
    <source>
        <dbReference type="EMBL" id="AJG22056.1"/>
    </source>
</evidence>
<organism evidence="1 2">
    <name type="scientific">Cupriavidus basilensis</name>
    <dbReference type="NCBI Taxonomy" id="68895"/>
    <lineage>
        <taxon>Bacteria</taxon>
        <taxon>Pseudomonadati</taxon>
        <taxon>Pseudomonadota</taxon>
        <taxon>Betaproteobacteria</taxon>
        <taxon>Burkholderiales</taxon>
        <taxon>Burkholderiaceae</taxon>
        <taxon>Cupriavidus</taxon>
    </lineage>
</organism>
<sequence length="39" mass="4280">MRLSWLPAALEDRAAIMDYIGDDNPVAAVELDETFEAVA</sequence>
<keyword evidence="2" id="KW-1185">Reference proteome</keyword>
<evidence type="ECO:0000313" key="2">
    <source>
        <dbReference type="Proteomes" id="UP000031843"/>
    </source>
</evidence>
<accession>A0A0C4YNC7</accession>